<evidence type="ECO:0000256" key="15">
    <source>
        <dbReference type="ARBA" id="ARBA00049402"/>
    </source>
</evidence>
<evidence type="ECO:0000256" key="2">
    <source>
        <dbReference type="ARBA" id="ARBA00002049"/>
    </source>
</evidence>
<keyword evidence="7 16" id="KW-0963">Cytoplasm</keyword>
<dbReference type="GO" id="GO:0006178">
    <property type="term" value="P:guanine salvage"/>
    <property type="evidence" value="ECO:0007669"/>
    <property type="project" value="TreeGrafter"/>
</dbReference>
<comment type="subcellular location">
    <subcellularLocation>
        <location evidence="3 16">Cytoplasm</location>
    </subcellularLocation>
</comment>
<dbReference type="GO" id="GO:0046100">
    <property type="term" value="P:hypoxanthine metabolic process"/>
    <property type="evidence" value="ECO:0007669"/>
    <property type="project" value="TreeGrafter"/>
</dbReference>
<dbReference type="Pfam" id="PF00156">
    <property type="entry name" value="Pribosyltran"/>
    <property type="match status" value="1"/>
</dbReference>
<evidence type="ECO:0000259" key="17">
    <source>
        <dbReference type="Pfam" id="PF00156"/>
    </source>
</evidence>
<evidence type="ECO:0000256" key="12">
    <source>
        <dbReference type="ARBA" id="ARBA00022741"/>
    </source>
</evidence>
<dbReference type="InterPro" id="IPR029057">
    <property type="entry name" value="PRTase-like"/>
</dbReference>
<dbReference type="GO" id="GO:0006166">
    <property type="term" value="P:purine ribonucleoside salvage"/>
    <property type="evidence" value="ECO:0007669"/>
    <property type="project" value="UniProtKB-KW"/>
</dbReference>
<dbReference type="AlphaFoldDB" id="A0AAV4LE05"/>
<keyword evidence="11 16" id="KW-0660">Purine salvage</keyword>
<dbReference type="GO" id="GO:0032264">
    <property type="term" value="P:IMP salvage"/>
    <property type="evidence" value="ECO:0007669"/>
    <property type="project" value="TreeGrafter"/>
</dbReference>
<gene>
    <name evidence="18" type="ORF">DNHGIG_16190</name>
</gene>
<dbReference type="GO" id="GO:0004422">
    <property type="term" value="F:hypoxanthine phosphoribosyltransferase activity"/>
    <property type="evidence" value="ECO:0007669"/>
    <property type="project" value="InterPro"/>
</dbReference>
<dbReference type="InterPro" id="IPR005904">
    <property type="entry name" value="Hxn_phspho_trans"/>
</dbReference>
<keyword evidence="8 16" id="KW-0328">Glycosyltransferase</keyword>
<evidence type="ECO:0000256" key="1">
    <source>
        <dbReference type="ARBA" id="ARBA00001946"/>
    </source>
</evidence>
<evidence type="ECO:0000256" key="11">
    <source>
        <dbReference type="ARBA" id="ARBA00022726"/>
    </source>
</evidence>
<feature type="domain" description="Phosphoribosyltransferase" evidence="17">
    <location>
        <begin position="14"/>
        <end position="159"/>
    </location>
</feature>
<evidence type="ECO:0000256" key="16">
    <source>
        <dbReference type="RuleBase" id="RU364099"/>
    </source>
</evidence>
<evidence type="ECO:0000256" key="10">
    <source>
        <dbReference type="ARBA" id="ARBA00022723"/>
    </source>
</evidence>
<evidence type="ECO:0000256" key="14">
    <source>
        <dbReference type="ARBA" id="ARBA00048811"/>
    </source>
</evidence>
<comment type="function">
    <text evidence="2">Purine salvage pathway enzyme that catalyzes the transfer of the ribosyl-5-phosphate group from 5-phospho-alpha-D-ribose 1-diphosphate (PRPP) to the N9 position of the 6-oxopurines hypoxanthine and guanine to form the corresponding ribonucleotides IMP (inosine 5'-monophosphate) and GMP (guanosine 5'-monophosphate), with the release of PPi.</text>
</comment>
<dbReference type="CDD" id="cd06223">
    <property type="entry name" value="PRTases_typeI"/>
    <property type="match status" value="1"/>
</dbReference>
<keyword evidence="13 16" id="KW-0460">Magnesium</keyword>
<comment type="catalytic activity">
    <reaction evidence="15">
        <text>IMP + diphosphate = hypoxanthine + 5-phospho-alpha-D-ribose 1-diphosphate</text>
        <dbReference type="Rhea" id="RHEA:17973"/>
        <dbReference type="ChEBI" id="CHEBI:17368"/>
        <dbReference type="ChEBI" id="CHEBI:33019"/>
        <dbReference type="ChEBI" id="CHEBI:58017"/>
        <dbReference type="ChEBI" id="CHEBI:58053"/>
        <dbReference type="EC" id="2.4.2.8"/>
    </reaction>
    <physiologicalReaction direction="right-to-left" evidence="15">
        <dbReference type="Rhea" id="RHEA:17975"/>
    </physiologicalReaction>
</comment>
<protein>
    <recommendedName>
        <fullName evidence="16">Hypoxanthine phosphoribosyltransferase</fullName>
        <ecNumber evidence="16">2.4.2.8</ecNumber>
    </recommendedName>
</protein>
<keyword evidence="19" id="KW-1185">Reference proteome</keyword>
<evidence type="ECO:0000313" key="18">
    <source>
        <dbReference type="EMBL" id="GIM46070.1"/>
    </source>
</evidence>
<keyword evidence="10 16" id="KW-0479">Metal-binding</keyword>
<proteinExistence type="inferred from homology"/>
<dbReference type="SUPFAM" id="SSF53271">
    <property type="entry name" value="PRTase-like"/>
    <property type="match status" value="1"/>
</dbReference>
<dbReference type="NCBIfam" id="TIGR01203">
    <property type="entry name" value="HGPRTase"/>
    <property type="match status" value="1"/>
</dbReference>
<dbReference type="PANTHER" id="PTHR43340">
    <property type="entry name" value="HYPOXANTHINE-GUANINE PHOSPHORIBOSYLTRANSFERASE"/>
    <property type="match status" value="1"/>
</dbReference>
<comment type="caution">
    <text evidence="18">The sequence shown here is derived from an EMBL/GenBank/DDBJ whole genome shotgun (WGS) entry which is preliminary data.</text>
</comment>
<evidence type="ECO:0000256" key="4">
    <source>
        <dbReference type="ARBA" id="ARBA00004669"/>
    </source>
</evidence>
<dbReference type="Gene3D" id="3.40.50.2020">
    <property type="match status" value="1"/>
</dbReference>
<dbReference type="InterPro" id="IPR050408">
    <property type="entry name" value="HGPRT"/>
</dbReference>
<dbReference type="GO" id="GO:0052657">
    <property type="term" value="F:guanine phosphoribosyltransferase activity"/>
    <property type="evidence" value="ECO:0007669"/>
    <property type="project" value="UniProtKB-ARBA"/>
</dbReference>
<dbReference type="Proteomes" id="UP001057291">
    <property type="component" value="Unassembled WGS sequence"/>
</dbReference>
<organism evidence="18 19">
    <name type="scientific">Collibacillus ludicampi</name>
    <dbReference type="NCBI Taxonomy" id="2771369"/>
    <lineage>
        <taxon>Bacteria</taxon>
        <taxon>Bacillati</taxon>
        <taxon>Bacillota</taxon>
        <taxon>Bacilli</taxon>
        <taxon>Bacillales</taxon>
        <taxon>Alicyclobacillaceae</taxon>
        <taxon>Collibacillus</taxon>
    </lineage>
</organism>
<dbReference type="FunFam" id="3.40.50.2020:FF:000006">
    <property type="entry name" value="Hypoxanthine phosphoribosyltransferase"/>
    <property type="match status" value="1"/>
</dbReference>
<evidence type="ECO:0000256" key="7">
    <source>
        <dbReference type="ARBA" id="ARBA00022490"/>
    </source>
</evidence>
<evidence type="ECO:0000256" key="5">
    <source>
        <dbReference type="ARBA" id="ARBA00004676"/>
    </source>
</evidence>
<comment type="catalytic activity">
    <reaction evidence="14">
        <text>GMP + diphosphate = guanine + 5-phospho-alpha-D-ribose 1-diphosphate</text>
        <dbReference type="Rhea" id="RHEA:25424"/>
        <dbReference type="ChEBI" id="CHEBI:16235"/>
        <dbReference type="ChEBI" id="CHEBI:33019"/>
        <dbReference type="ChEBI" id="CHEBI:58017"/>
        <dbReference type="ChEBI" id="CHEBI:58115"/>
        <dbReference type="EC" id="2.4.2.8"/>
    </reaction>
    <physiologicalReaction direction="right-to-left" evidence="14">
        <dbReference type="Rhea" id="RHEA:25426"/>
    </physiologicalReaction>
</comment>
<dbReference type="EMBL" id="BOQE01000001">
    <property type="protein sequence ID" value="GIM46070.1"/>
    <property type="molecule type" value="Genomic_DNA"/>
</dbReference>
<dbReference type="GO" id="GO:0032263">
    <property type="term" value="P:GMP salvage"/>
    <property type="evidence" value="ECO:0007669"/>
    <property type="project" value="TreeGrafter"/>
</dbReference>
<dbReference type="PANTHER" id="PTHR43340:SF1">
    <property type="entry name" value="HYPOXANTHINE PHOSPHORIBOSYLTRANSFERASE"/>
    <property type="match status" value="1"/>
</dbReference>
<dbReference type="GO" id="GO:0000166">
    <property type="term" value="F:nucleotide binding"/>
    <property type="evidence" value="ECO:0007669"/>
    <property type="project" value="UniProtKB-KW"/>
</dbReference>
<evidence type="ECO:0000256" key="9">
    <source>
        <dbReference type="ARBA" id="ARBA00022679"/>
    </source>
</evidence>
<comment type="similarity">
    <text evidence="6 16">Belongs to the purine/pyrimidine phosphoribosyltransferase family.</text>
</comment>
<evidence type="ECO:0000256" key="6">
    <source>
        <dbReference type="ARBA" id="ARBA00008391"/>
    </source>
</evidence>
<evidence type="ECO:0000256" key="8">
    <source>
        <dbReference type="ARBA" id="ARBA00022676"/>
    </source>
</evidence>
<comment type="pathway">
    <text evidence="5">Purine metabolism; GMP biosynthesis via salvage pathway; GMP from guanine: step 1/1.</text>
</comment>
<keyword evidence="12 16" id="KW-0547">Nucleotide-binding</keyword>
<dbReference type="GO" id="GO:0000287">
    <property type="term" value="F:magnesium ion binding"/>
    <property type="evidence" value="ECO:0007669"/>
    <property type="project" value="TreeGrafter"/>
</dbReference>
<dbReference type="RefSeq" id="WP_282199213.1">
    <property type="nucleotide sequence ID" value="NZ_BOQE01000001.1"/>
</dbReference>
<evidence type="ECO:0000256" key="13">
    <source>
        <dbReference type="ARBA" id="ARBA00022842"/>
    </source>
</evidence>
<evidence type="ECO:0000313" key="19">
    <source>
        <dbReference type="Proteomes" id="UP001057291"/>
    </source>
</evidence>
<name>A0AAV4LE05_9BACL</name>
<keyword evidence="9 16" id="KW-0808">Transferase</keyword>
<sequence>MQNDMQEILFSEEMIQEKVKELGEVISREYEGKNPLVICILKGAVMFMSDLVKRITIPLEMDFMAVSSYGSSTKSSGVVRILKDLDTSVEGRHVLIVEDVIDSGLTLSYLRDSLLQRKAESVRIVTLFDKPHRRTIDIRPDFYGFTVPDKFIVGYGLDFAEKYRNLPYVGVLKPEVYQNK</sequence>
<comment type="cofactor">
    <cofactor evidence="1 16">
        <name>Mg(2+)</name>
        <dbReference type="ChEBI" id="CHEBI:18420"/>
    </cofactor>
</comment>
<evidence type="ECO:0000256" key="3">
    <source>
        <dbReference type="ARBA" id="ARBA00004496"/>
    </source>
</evidence>
<dbReference type="EC" id="2.4.2.8" evidence="16"/>
<comment type="pathway">
    <text evidence="4 16">Purine metabolism; IMP biosynthesis via salvage pathway; IMP from hypoxanthine: step 1/1.</text>
</comment>
<dbReference type="InterPro" id="IPR000836">
    <property type="entry name" value="PRTase_dom"/>
</dbReference>
<accession>A0AAV4LE05</accession>
<dbReference type="GO" id="GO:0005829">
    <property type="term" value="C:cytosol"/>
    <property type="evidence" value="ECO:0007669"/>
    <property type="project" value="TreeGrafter"/>
</dbReference>
<reference evidence="18" key="1">
    <citation type="journal article" date="2023" name="Int. J. Syst. Evol. Microbiol.">
        <title>Collibacillus ludicampi gen. nov., sp. nov., a new soil bacterium of the family Alicyclobacillaceae.</title>
        <authorList>
            <person name="Jojima T."/>
            <person name="Ioku Y."/>
            <person name="Fukuta Y."/>
            <person name="Shirasaka N."/>
            <person name="Matsumura Y."/>
            <person name="Mori M."/>
        </authorList>
    </citation>
    <scope>NUCLEOTIDE SEQUENCE</scope>
    <source>
        <strain evidence="18">TP075</strain>
    </source>
</reference>